<evidence type="ECO:0000313" key="3">
    <source>
        <dbReference type="Proteomes" id="UP001138961"/>
    </source>
</evidence>
<keyword evidence="3" id="KW-1185">Reference proteome</keyword>
<dbReference type="EMBL" id="JAJATZ010000003">
    <property type="protein sequence ID" value="MCB5199402.1"/>
    <property type="molecule type" value="Genomic_DNA"/>
</dbReference>
<comment type="caution">
    <text evidence="2">The sequence shown here is derived from an EMBL/GenBank/DDBJ whole genome shotgun (WGS) entry which is preliminary data.</text>
</comment>
<keyword evidence="1" id="KW-0812">Transmembrane</keyword>
<gene>
    <name evidence="2" type="ORF">LGQ03_09120</name>
</gene>
<proteinExistence type="predicted"/>
<sequence>MHFNDITSVIGEDAFSRSTFQPDLLVEAVQTYLHADRPGEPPEGAEALIEKIIGDFRLDPAAEAGIDFKPIPDVGQAQSLLLSYLHLTLYDGLQDDVDGPSVRRALRVLPDSASAGTALRKDILTAVQEMDSAEGLVKSIAARAEKDGQFRKSLEASRDCFAQAIEDLNRSFNGLPPGAQGKSLSAAAAAGATVITLTVLCPGWFFLLCILVFIVVAGVLILVSRRRRRR</sequence>
<feature type="transmembrane region" description="Helical" evidence="1">
    <location>
        <begin position="203"/>
        <end position="223"/>
    </location>
</feature>
<dbReference type="Proteomes" id="UP001138961">
    <property type="component" value="Unassembled WGS sequence"/>
</dbReference>
<keyword evidence="1" id="KW-0472">Membrane</keyword>
<organism evidence="2 3">
    <name type="scientific">Loktanella gaetbuli</name>
    <dbReference type="NCBI Taxonomy" id="2881335"/>
    <lineage>
        <taxon>Bacteria</taxon>
        <taxon>Pseudomonadati</taxon>
        <taxon>Pseudomonadota</taxon>
        <taxon>Alphaproteobacteria</taxon>
        <taxon>Rhodobacterales</taxon>
        <taxon>Roseobacteraceae</taxon>
        <taxon>Loktanella</taxon>
    </lineage>
</organism>
<accession>A0ABS8BUR0</accession>
<name>A0ABS8BUR0_9RHOB</name>
<keyword evidence="1" id="KW-1133">Transmembrane helix</keyword>
<reference evidence="2" key="1">
    <citation type="submission" date="2021-10" db="EMBL/GenBank/DDBJ databases">
        <title>Loktanella gaetbuli sp. nov., isolated from a tidal flat.</title>
        <authorList>
            <person name="Park S."/>
            <person name="Yoon J.-H."/>
        </authorList>
    </citation>
    <scope>NUCLEOTIDE SEQUENCE</scope>
    <source>
        <strain evidence="2">TSTF-M6</strain>
    </source>
</reference>
<protein>
    <submittedName>
        <fullName evidence="2">Uncharacterized protein</fullName>
    </submittedName>
</protein>
<evidence type="ECO:0000256" key="1">
    <source>
        <dbReference type="SAM" id="Phobius"/>
    </source>
</evidence>
<dbReference type="RefSeq" id="WP_226748145.1">
    <property type="nucleotide sequence ID" value="NZ_JAJATZ010000003.1"/>
</dbReference>
<evidence type="ECO:0000313" key="2">
    <source>
        <dbReference type="EMBL" id="MCB5199402.1"/>
    </source>
</evidence>